<sequence>MGSKEADRPGKIFVGGLPDVYGEQELEKAFARFGKITEVLLIKDRQTSKSRGYGFVTFENPQDGIDAVKLMDGKTLEGKTIKCEQANKPSEGPRGRGGMSERGMRPLRGRGGPPRGGFAGSRDGYSNGGGGGFRGRGGPPGRGIGRGRRGGPFSDSGGRSFERDGGGFGRDGAGFAREGDTFGQERASFGRERTAFGRESHGTSGGRRGGYSRVSQEELYGEVDSYGGEAHRGTYDTYVSESQTRPRAPPPQAREYSSREQRDYGRGIQDLDYKAQDYGRGARTAIPRDDYSREEYPTSRRDYPATRRGEPQPRGREMLPPSAREYSEQGREYEQSSRDFSSIRARGVIPSSRDYDVAGGEYVEAHVEDYEAAPPARGYRAAREYENGSSREYGASAREYASSRDQYGERKALMQAPRARPSLDGYGRSSYDKEDEYESYDSGSSRPAFQTRDPYSSGNGAPSRGPGSSRDPMSRGPPPSSSLGRPTRGPSSRGPPTRGPPSRGPPEREGGLSSRDYLQGVAPRRSSAFGDGPPAKRGRIEGGHPSRGGLRGASRGVPSRGGAPRGRGGFGRGGGLMRH</sequence>
<dbReference type="SMART" id="SM00360">
    <property type="entry name" value="RRM"/>
    <property type="match status" value="1"/>
</dbReference>
<feature type="compositionally biased region" description="Gly residues" evidence="2">
    <location>
        <begin position="563"/>
        <end position="579"/>
    </location>
</feature>
<feature type="region of interest" description="Disordered" evidence="2">
    <location>
        <begin position="371"/>
        <end position="579"/>
    </location>
</feature>
<feature type="compositionally biased region" description="Basic and acidic residues" evidence="2">
    <location>
        <begin position="256"/>
        <end position="277"/>
    </location>
</feature>
<evidence type="ECO:0000256" key="1">
    <source>
        <dbReference type="PROSITE-ProRule" id="PRU00176"/>
    </source>
</evidence>
<feature type="domain" description="RRM" evidence="3">
    <location>
        <begin position="10"/>
        <end position="88"/>
    </location>
</feature>
<dbReference type="Proteomes" id="UP000085678">
    <property type="component" value="Unplaced"/>
</dbReference>
<evidence type="ECO:0000313" key="4">
    <source>
        <dbReference type="Proteomes" id="UP000085678"/>
    </source>
</evidence>
<dbReference type="InterPro" id="IPR000504">
    <property type="entry name" value="RRM_dom"/>
</dbReference>
<feature type="compositionally biased region" description="Basic and acidic residues" evidence="2">
    <location>
        <begin position="286"/>
        <end position="317"/>
    </location>
</feature>
<dbReference type="Gene3D" id="3.30.70.330">
    <property type="match status" value="1"/>
</dbReference>
<dbReference type="PROSITE" id="PS50102">
    <property type="entry name" value="RRM"/>
    <property type="match status" value="1"/>
</dbReference>
<feature type="compositionally biased region" description="Basic and acidic residues" evidence="2">
    <location>
        <begin position="325"/>
        <end position="337"/>
    </location>
</feature>
<dbReference type="PANTHER" id="PTHR15241">
    <property type="entry name" value="TRANSFORMER-2-RELATED"/>
    <property type="match status" value="1"/>
</dbReference>
<feature type="compositionally biased region" description="Gly residues" evidence="2">
    <location>
        <begin position="109"/>
        <end position="119"/>
    </location>
</feature>
<accession>A0A1S3H4K9</accession>
<dbReference type="OrthoDB" id="4207594at2759"/>
<evidence type="ECO:0000313" key="5">
    <source>
        <dbReference type="RefSeq" id="XP_013380902.1"/>
    </source>
</evidence>
<feature type="compositionally biased region" description="Gly residues" evidence="2">
    <location>
        <begin position="126"/>
        <end position="144"/>
    </location>
</feature>
<evidence type="ECO:0000256" key="2">
    <source>
        <dbReference type="SAM" id="MobiDB-lite"/>
    </source>
</evidence>
<dbReference type="Pfam" id="PF00076">
    <property type="entry name" value="RRM_1"/>
    <property type="match status" value="1"/>
</dbReference>
<keyword evidence="1" id="KW-0694">RNA-binding</keyword>
<dbReference type="PANTHER" id="PTHR15241:SF304">
    <property type="entry name" value="RRM DOMAIN-CONTAINING PROTEIN"/>
    <property type="match status" value="1"/>
</dbReference>
<feature type="compositionally biased region" description="Basic and acidic residues" evidence="2">
    <location>
        <begin position="188"/>
        <end position="201"/>
    </location>
</feature>
<feature type="compositionally biased region" description="Low complexity" evidence="2">
    <location>
        <begin position="481"/>
        <end position="496"/>
    </location>
</feature>
<evidence type="ECO:0000259" key="3">
    <source>
        <dbReference type="PROSITE" id="PS50102"/>
    </source>
</evidence>
<keyword evidence="4" id="KW-1185">Reference proteome</keyword>
<proteinExistence type="predicted"/>
<protein>
    <submittedName>
        <fullName evidence="5">RNA-binding motif protein, X chromosome</fullName>
    </submittedName>
</protein>
<feature type="compositionally biased region" description="Low complexity" evidence="2">
    <location>
        <begin position="456"/>
        <end position="471"/>
    </location>
</feature>
<dbReference type="STRING" id="7574.A0A1S3H4K9"/>
<dbReference type="SUPFAM" id="SSF54928">
    <property type="entry name" value="RNA-binding domain, RBD"/>
    <property type="match status" value="1"/>
</dbReference>
<dbReference type="InterPro" id="IPR035979">
    <property type="entry name" value="RBD_domain_sf"/>
</dbReference>
<gene>
    <name evidence="5" type="primary">LOC106151996</name>
</gene>
<dbReference type="AlphaFoldDB" id="A0A1S3H4K9"/>
<dbReference type="InterPro" id="IPR012677">
    <property type="entry name" value="Nucleotide-bd_a/b_plait_sf"/>
</dbReference>
<organism evidence="4 5">
    <name type="scientific">Lingula anatina</name>
    <name type="common">Brachiopod</name>
    <name type="synonym">Lingula unguis</name>
    <dbReference type="NCBI Taxonomy" id="7574"/>
    <lineage>
        <taxon>Eukaryota</taxon>
        <taxon>Metazoa</taxon>
        <taxon>Spiralia</taxon>
        <taxon>Lophotrochozoa</taxon>
        <taxon>Brachiopoda</taxon>
        <taxon>Linguliformea</taxon>
        <taxon>Lingulata</taxon>
        <taxon>Lingulida</taxon>
        <taxon>Linguloidea</taxon>
        <taxon>Lingulidae</taxon>
        <taxon>Lingula</taxon>
    </lineage>
</organism>
<dbReference type="InParanoid" id="A0A1S3H4K9"/>
<reference evidence="5" key="1">
    <citation type="submission" date="2025-08" db="UniProtKB">
        <authorList>
            <consortium name="RefSeq"/>
        </authorList>
    </citation>
    <scope>IDENTIFICATION</scope>
    <source>
        <tissue evidence="5">Gonads</tissue>
    </source>
</reference>
<dbReference type="GeneID" id="106151996"/>
<dbReference type="KEGG" id="lak:106151996"/>
<dbReference type="RefSeq" id="XP_013380902.1">
    <property type="nucleotide sequence ID" value="XM_013525448.1"/>
</dbReference>
<dbReference type="OMA" id="DYSREEY"/>
<feature type="region of interest" description="Disordered" evidence="2">
    <location>
        <begin position="79"/>
        <end position="345"/>
    </location>
</feature>
<name>A0A1S3H4K9_LINAN</name>
<dbReference type="GO" id="GO:0003723">
    <property type="term" value="F:RNA binding"/>
    <property type="evidence" value="ECO:0007669"/>
    <property type="project" value="UniProtKB-UniRule"/>
</dbReference>